<dbReference type="InterPro" id="IPR033468">
    <property type="entry name" value="Metaxin_GST"/>
</dbReference>
<dbReference type="Proteomes" id="UP001235939">
    <property type="component" value="Chromosome 04"/>
</dbReference>
<feature type="compositionally biased region" description="Basic and acidic residues" evidence="2">
    <location>
        <begin position="241"/>
        <end position="287"/>
    </location>
</feature>
<protein>
    <submittedName>
        <fullName evidence="5">Fax</fullName>
    </submittedName>
</protein>
<organism evidence="5 6">
    <name type="scientific">Cordylochernes scorpioides</name>
    <dbReference type="NCBI Taxonomy" id="51811"/>
    <lineage>
        <taxon>Eukaryota</taxon>
        <taxon>Metazoa</taxon>
        <taxon>Ecdysozoa</taxon>
        <taxon>Arthropoda</taxon>
        <taxon>Chelicerata</taxon>
        <taxon>Arachnida</taxon>
        <taxon>Pseudoscorpiones</taxon>
        <taxon>Cheliferoidea</taxon>
        <taxon>Chernetidae</taxon>
        <taxon>Cordylochernes</taxon>
    </lineage>
</organism>
<accession>A0ABY6KG63</accession>
<dbReference type="SFLD" id="SFLDG01200">
    <property type="entry name" value="SUF1.1"/>
    <property type="match status" value="1"/>
</dbReference>
<feature type="region of interest" description="Disordered" evidence="2">
    <location>
        <begin position="235"/>
        <end position="299"/>
    </location>
</feature>
<dbReference type="Pfam" id="PF17171">
    <property type="entry name" value="GST_C_6"/>
    <property type="match status" value="1"/>
</dbReference>
<dbReference type="PANTHER" id="PTHR12289:SF41">
    <property type="entry name" value="FAILED AXON CONNECTIONS-RELATED"/>
    <property type="match status" value="1"/>
</dbReference>
<dbReference type="EMBL" id="CP092866">
    <property type="protein sequence ID" value="UYV66180.1"/>
    <property type="molecule type" value="Genomic_DNA"/>
</dbReference>
<feature type="domain" description="Thioredoxin-like fold" evidence="4">
    <location>
        <begin position="25"/>
        <end position="97"/>
    </location>
</feature>
<reference evidence="5 6" key="1">
    <citation type="submission" date="2022-01" db="EMBL/GenBank/DDBJ databases">
        <title>A chromosomal length assembly of Cordylochernes scorpioides.</title>
        <authorList>
            <person name="Zeh D."/>
            <person name="Zeh J."/>
        </authorList>
    </citation>
    <scope>NUCLEOTIDE SEQUENCE [LARGE SCALE GENOMIC DNA]</scope>
    <source>
        <strain evidence="5">IN4F17</strain>
        <tissue evidence="5">Whole Body</tissue>
    </source>
</reference>
<evidence type="ECO:0000256" key="1">
    <source>
        <dbReference type="ARBA" id="ARBA00006475"/>
    </source>
</evidence>
<feature type="domain" description="Metaxin glutathione S-transferase" evidence="3">
    <location>
        <begin position="154"/>
        <end position="216"/>
    </location>
</feature>
<dbReference type="InterPro" id="IPR036282">
    <property type="entry name" value="Glutathione-S-Trfase_C_sf"/>
</dbReference>
<dbReference type="SUPFAM" id="SSF47616">
    <property type="entry name" value="GST C-terminal domain-like"/>
    <property type="match status" value="1"/>
</dbReference>
<dbReference type="InterPro" id="IPR012336">
    <property type="entry name" value="Thioredoxin-like_fold"/>
</dbReference>
<evidence type="ECO:0000259" key="3">
    <source>
        <dbReference type="Pfam" id="PF17171"/>
    </source>
</evidence>
<dbReference type="Pfam" id="PF17172">
    <property type="entry name" value="GST_N_4"/>
    <property type="match status" value="1"/>
</dbReference>
<evidence type="ECO:0000256" key="2">
    <source>
        <dbReference type="SAM" id="MobiDB-lite"/>
    </source>
</evidence>
<gene>
    <name evidence="5" type="ORF">LAZ67_4000614</name>
</gene>
<proteinExistence type="inferred from homology"/>
<dbReference type="InterPro" id="IPR040079">
    <property type="entry name" value="Glutathione_S-Trfase"/>
</dbReference>
<comment type="similarity">
    <text evidence="1">Belongs to the FAX family.</text>
</comment>
<sequence length="299" mass="34707">MWCTYRDVHTKLISPLCCTQNVDHKMKYKSKKGQLPFVELNGAEINDSEMIIKELGKHYNVDLDKDLDQNQRNISHAFISMLNNHTSWVCRWWRYSHPGEFIKGGQVDLKKTLNSKLPKGILNFLFKMGFKSNLKQAVGHGLGRNTEEEIISYGKSDLKVLSDYLADKPYYFGDEPHLLDCVAFAHISQFVYIPFGGIKEYMESDCGNLLTHLERMKNRYWPDWEEACTNLDLNSHLPKPVADEEIKKTPPEDTEEKKAEPEEEKMEEKEPEDKKPVEDEKPQEIKAEQPVATPEEKKD</sequence>
<dbReference type="InterPro" id="IPR026928">
    <property type="entry name" value="FAX/IsoI-like"/>
</dbReference>
<dbReference type="SFLD" id="SFLDS00019">
    <property type="entry name" value="Glutathione_Transferase_(cytos"/>
    <property type="match status" value="1"/>
</dbReference>
<dbReference type="InterPro" id="IPR050931">
    <property type="entry name" value="Mito_Protein_Transport_Metaxin"/>
</dbReference>
<keyword evidence="6" id="KW-1185">Reference proteome</keyword>
<evidence type="ECO:0000313" key="6">
    <source>
        <dbReference type="Proteomes" id="UP001235939"/>
    </source>
</evidence>
<evidence type="ECO:0000313" key="5">
    <source>
        <dbReference type="EMBL" id="UYV66180.1"/>
    </source>
</evidence>
<name>A0ABY6KG63_9ARAC</name>
<dbReference type="PANTHER" id="PTHR12289">
    <property type="entry name" value="METAXIN RELATED"/>
    <property type="match status" value="1"/>
</dbReference>
<dbReference type="CDD" id="cd03193">
    <property type="entry name" value="GST_C_Metaxin"/>
    <property type="match status" value="1"/>
</dbReference>
<dbReference type="SFLD" id="SFLDG01180">
    <property type="entry name" value="SUF1"/>
    <property type="match status" value="1"/>
</dbReference>
<evidence type="ECO:0000259" key="4">
    <source>
        <dbReference type="Pfam" id="PF17172"/>
    </source>
</evidence>